<evidence type="ECO:0000313" key="2">
    <source>
        <dbReference type="EMBL" id="BAJ47979.1"/>
    </source>
</evidence>
<dbReference type="GO" id="GO:0008821">
    <property type="term" value="F:crossover junction DNA endonuclease activity"/>
    <property type="evidence" value="ECO:0007669"/>
    <property type="project" value="UniProtKB-EC"/>
</dbReference>
<dbReference type="Gene3D" id="3.40.1350.10">
    <property type="match status" value="1"/>
</dbReference>
<dbReference type="Proteomes" id="UP000008120">
    <property type="component" value="Chromosome"/>
</dbReference>
<dbReference type="InterPro" id="IPR011856">
    <property type="entry name" value="tRNA_endonuc-like_dom_sf"/>
</dbReference>
<name>E6N6R0_CALS0</name>
<evidence type="ECO:0000313" key="5">
    <source>
        <dbReference type="Proteomes" id="UP000008120"/>
    </source>
</evidence>
<reference evidence="2 5" key="2">
    <citation type="journal article" date="2011" name="Nucleic Acids Res.">
        <title>Insights into the evolution of Archaea and eukaryotic protein modifier systems revealed by the genome of a novel archaeal group.</title>
        <authorList>
            <person name="Nunoura T."/>
            <person name="Takaki Y."/>
            <person name="Kakuta J."/>
            <person name="Nishi S."/>
            <person name="Sugahara J."/>
            <person name="Kazama H."/>
            <person name="Chee G."/>
            <person name="Hattori M."/>
            <person name="Kanai A."/>
            <person name="Atomi H."/>
            <person name="Takai K."/>
            <person name="Takami H."/>
        </authorList>
    </citation>
    <scope>NUCLEOTIDE SEQUENCE [LARGE SCALE GENOMIC DNA]</scope>
</reference>
<dbReference type="GO" id="GO:0003676">
    <property type="term" value="F:nucleic acid binding"/>
    <property type="evidence" value="ECO:0007669"/>
    <property type="project" value="InterPro"/>
</dbReference>
<dbReference type="SUPFAM" id="SSF52980">
    <property type="entry name" value="Restriction endonuclease-like"/>
    <property type="match status" value="1"/>
</dbReference>
<evidence type="ECO:0000313" key="3">
    <source>
        <dbReference type="EMBL" id="BAJ48005.1"/>
    </source>
</evidence>
<dbReference type="InterPro" id="IPR002732">
    <property type="entry name" value="Hjc"/>
</dbReference>
<dbReference type="AlphaFoldDB" id="E6N6R0"/>
<dbReference type="EMBL" id="AP011852">
    <property type="protein sequence ID" value="BAJ48005.1"/>
    <property type="molecule type" value="Genomic_DNA"/>
</dbReference>
<dbReference type="Pfam" id="PF01870">
    <property type="entry name" value="Hjc"/>
    <property type="match status" value="1"/>
</dbReference>
<comment type="catalytic activity">
    <reaction evidence="1">
        <text>Endonucleolytic cleavage at a junction such as a reciprocal single-stranded crossover between two homologous DNA duplexes (Holliday junction).</text>
        <dbReference type="EC" id="3.1.21.10"/>
    </reaction>
</comment>
<evidence type="ECO:0008006" key="6">
    <source>
        <dbReference type="Google" id="ProtNLM"/>
    </source>
</evidence>
<gene>
    <name evidence="4" type="ORF">CSUB_C0952</name>
    <name evidence="2" type="ORF">HGMM_F17C01C07</name>
    <name evidence="3" type="ORF">HGMM_F28E01C06</name>
</gene>
<dbReference type="EMBL" id="AP011851">
    <property type="protein sequence ID" value="BAJ47979.1"/>
    <property type="molecule type" value="Genomic_DNA"/>
</dbReference>
<reference evidence="2 5" key="1">
    <citation type="journal article" date="2005" name="Environ. Microbiol.">
        <title>Genetic and functional properties of uncultivated thermophilic crenarchaeotes from a subsurface gold mine as revealed by analysis of genome fragments.</title>
        <authorList>
            <person name="Nunoura T."/>
            <person name="Hirayama H."/>
            <person name="Takami H."/>
            <person name="Oida H."/>
            <person name="Nishi S."/>
            <person name="Shimamura S."/>
            <person name="Suzuki Y."/>
            <person name="Inagaki F."/>
            <person name="Takai K."/>
            <person name="Nealson K.H."/>
            <person name="Horikoshi K."/>
        </authorList>
    </citation>
    <scope>NUCLEOTIDE SEQUENCE [LARGE SCALE GENOMIC DNA]</scope>
</reference>
<accession>E6N6R0</accession>
<protein>
    <recommendedName>
        <fullName evidence="6">Holliday junction resolvase</fullName>
    </recommendedName>
</protein>
<dbReference type="KEGG" id="csu:CSUB_C0952"/>
<evidence type="ECO:0000256" key="1">
    <source>
        <dbReference type="ARBA" id="ARBA00029354"/>
    </source>
</evidence>
<dbReference type="EMBL" id="BA000048">
    <property type="protein sequence ID" value="BAJ50805.1"/>
    <property type="molecule type" value="Genomic_DNA"/>
</dbReference>
<organism evidence="2 5">
    <name type="scientific">Caldiarchaeum subterraneum</name>
    <dbReference type="NCBI Taxonomy" id="311458"/>
    <lineage>
        <taxon>Archaea</taxon>
        <taxon>Nitrososphaerota</taxon>
        <taxon>Candidatus Caldarchaeales</taxon>
        <taxon>Candidatus Caldarchaeaceae</taxon>
        <taxon>Candidatus Caldarchaeum</taxon>
    </lineage>
</organism>
<evidence type="ECO:0000313" key="4">
    <source>
        <dbReference type="EMBL" id="BAJ50805.1"/>
    </source>
</evidence>
<proteinExistence type="predicted"/>
<dbReference type="InterPro" id="IPR011335">
    <property type="entry name" value="Restrct_endonuc-II-like"/>
</dbReference>
<sequence>MSYRRGRRFEYEVRDFFEDRGWLVIRAARSKPVDLVCIKDGRVMLVECKYAGGRLLKEERKALEKIGKRYGVDVVVARRKKRGETELETLHHSKGL</sequence>
<dbReference type="BioCyc" id="CCAL311458:G131R-960-MONOMER"/>